<sequence>MTYVDDQPVAPPNDVSEQSTGSQSVTIKKKKAKMHACKICGKNFPRPSGLKTHMNTHTNNKPFSCAYPGCERTFTVRSNAKRHLRTHGIHPEDAIADSMIPRSTASDFEVSFDEPVVQQHDHELSSVVPQLRWMPPSLSSRTNAASLRSVPEDSDSDWEDSKEDSIVEQCALSLAIPLRPVVPHEREDTSQDIYTEERDS</sequence>
<evidence type="ECO:0000313" key="12">
    <source>
        <dbReference type="EMBL" id="KAJ3783489.1"/>
    </source>
</evidence>
<dbReference type="GO" id="GO:0045944">
    <property type="term" value="P:positive regulation of transcription by RNA polymerase II"/>
    <property type="evidence" value="ECO:0007669"/>
    <property type="project" value="UniProtKB-ARBA"/>
</dbReference>
<dbReference type="PROSITE" id="PS50157">
    <property type="entry name" value="ZINC_FINGER_C2H2_2"/>
    <property type="match status" value="2"/>
</dbReference>
<protein>
    <recommendedName>
        <fullName evidence="11">C2H2-type domain-containing protein</fullName>
    </recommendedName>
</protein>
<evidence type="ECO:0000256" key="5">
    <source>
        <dbReference type="ARBA" id="ARBA00022833"/>
    </source>
</evidence>
<dbReference type="GO" id="GO:0008270">
    <property type="term" value="F:zinc ion binding"/>
    <property type="evidence" value="ECO:0007669"/>
    <property type="project" value="UniProtKB-KW"/>
</dbReference>
<dbReference type="GO" id="GO:0000981">
    <property type="term" value="F:DNA-binding transcription factor activity, RNA polymerase II-specific"/>
    <property type="evidence" value="ECO:0007669"/>
    <property type="project" value="UniProtKB-ARBA"/>
</dbReference>
<accession>A0AA38K929</accession>
<feature type="domain" description="C2H2-type" evidence="11">
    <location>
        <begin position="35"/>
        <end position="62"/>
    </location>
</feature>
<dbReference type="PANTHER" id="PTHR19818">
    <property type="entry name" value="ZINC FINGER PROTEIN ZIC AND GLI"/>
    <property type="match status" value="1"/>
</dbReference>
<comment type="caution">
    <text evidence="12">The sequence shown here is derived from an EMBL/GenBank/DDBJ whole genome shotgun (WGS) entry which is preliminary data.</text>
</comment>
<dbReference type="GO" id="GO:0000978">
    <property type="term" value="F:RNA polymerase II cis-regulatory region sequence-specific DNA binding"/>
    <property type="evidence" value="ECO:0007669"/>
    <property type="project" value="TreeGrafter"/>
</dbReference>
<evidence type="ECO:0000256" key="7">
    <source>
        <dbReference type="ARBA" id="ARBA00023163"/>
    </source>
</evidence>
<keyword evidence="6" id="KW-0805">Transcription regulation</keyword>
<gene>
    <name evidence="12" type="ORF">GGU10DRAFT_316763</name>
</gene>
<evidence type="ECO:0000256" key="2">
    <source>
        <dbReference type="ARBA" id="ARBA00022723"/>
    </source>
</evidence>
<feature type="compositionally biased region" description="Polar residues" evidence="10">
    <location>
        <begin position="15"/>
        <end position="26"/>
    </location>
</feature>
<organism evidence="12 13">
    <name type="scientific">Lentinula aff. detonsa</name>
    <dbReference type="NCBI Taxonomy" id="2804958"/>
    <lineage>
        <taxon>Eukaryota</taxon>
        <taxon>Fungi</taxon>
        <taxon>Dikarya</taxon>
        <taxon>Basidiomycota</taxon>
        <taxon>Agaricomycotina</taxon>
        <taxon>Agaricomycetes</taxon>
        <taxon>Agaricomycetidae</taxon>
        <taxon>Agaricales</taxon>
        <taxon>Marasmiineae</taxon>
        <taxon>Omphalotaceae</taxon>
        <taxon>Lentinula</taxon>
    </lineage>
</organism>
<dbReference type="InterPro" id="IPR013087">
    <property type="entry name" value="Znf_C2H2_type"/>
</dbReference>
<keyword evidence="5" id="KW-0862">Zinc</keyword>
<evidence type="ECO:0000313" key="13">
    <source>
        <dbReference type="Proteomes" id="UP001163798"/>
    </source>
</evidence>
<dbReference type="AlphaFoldDB" id="A0AA38K929"/>
<comment type="similarity">
    <text evidence="1">Belongs to the krueppel C2H2-type zinc-finger protein family.</text>
</comment>
<keyword evidence="7" id="KW-0804">Transcription</keyword>
<dbReference type="SUPFAM" id="SSF57667">
    <property type="entry name" value="beta-beta-alpha zinc fingers"/>
    <property type="match status" value="1"/>
</dbReference>
<dbReference type="FunFam" id="3.30.160.60:FF:000125">
    <property type="entry name" value="Putative zinc finger protein 143"/>
    <property type="match status" value="1"/>
</dbReference>
<keyword evidence="8" id="KW-0539">Nucleus</keyword>
<evidence type="ECO:0000256" key="6">
    <source>
        <dbReference type="ARBA" id="ARBA00023015"/>
    </source>
</evidence>
<dbReference type="InterPro" id="IPR050329">
    <property type="entry name" value="GLI_C2H2-zinc-finger"/>
</dbReference>
<dbReference type="EMBL" id="MU793417">
    <property type="protein sequence ID" value="KAJ3783489.1"/>
    <property type="molecule type" value="Genomic_DNA"/>
</dbReference>
<name>A0AA38K929_9AGAR</name>
<feature type="compositionally biased region" description="Basic and acidic residues" evidence="10">
    <location>
        <begin position="182"/>
        <end position="200"/>
    </location>
</feature>
<feature type="compositionally biased region" description="Polar residues" evidence="10">
    <location>
        <begin position="137"/>
        <end position="146"/>
    </location>
</feature>
<proteinExistence type="inferred from homology"/>
<dbReference type="InterPro" id="IPR036236">
    <property type="entry name" value="Znf_C2H2_sf"/>
</dbReference>
<dbReference type="PROSITE" id="PS00028">
    <property type="entry name" value="ZINC_FINGER_C2H2_1"/>
    <property type="match status" value="2"/>
</dbReference>
<reference evidence="12" key="1">
    <citation type="submission" date="2022-08" db="EMBL/GenBank/DDBJ databases">
        <authorList>
            <consortium name="DOE Joint Genome Institute"/>
            <person name="Min B."/>
            <person name="Riley R."/>
            <person name="Sierra-Patev S."/>
            <person name="Naranjo-Ortiz M."/>
            <person name="Looney B."/>
            <person name="Konkel Z."/>
            <person name="Slot J.C."/>
            <person name="Sakamoto Y."/>
            <person name="Steenwyk J.L."/>
            <person name="Rokas A."/>
            <person name="Carro J."/>
            <person name="Camarero S."/>
            <person name="Ferreira P."/>
            <person name="Molpeceres G."/>
            <person name="Ruiz-Duenas F.J."/>
            <person name="Serrano A."/>
            <person name="Henrissat B."/>
            <person name="Drula E."/>
            <person name="Hughes K.W."/>
            <person name="Mata J.L."/>
            <person name="Ishikawa N.K."/>
            <person name="Vargas-Isla R."/>
            <person name="Ushijima S."/>
            <person name="Smith C.A."/>
            <person name="Ahrendt S."/>
            <person name="Andreopoulos W."/>
            <person name="He G."/>
            <person name="Labutti K."/>
            <person name="Lipzen A."/>
            <person name="Ng V."/>
            <person name="Sandor L."/>
            <person name="Barry K."/>
            <person name="Martinez A.T."/>
            <person name="Xiao Y."/>
            <person name="Gibbons J.G."/>
            <person name="Terashima K."/>
            <person name="Hibbett D.S."/>
            <person name="Grigoriev I.V."/>
        </authorList>
    </citation>
    <scope>NUCLEOTIDE SEQUENCE</scope>
    <source>
        <strain evidence="12">TFB10291</strain>
    </source>
</reference>
<evidence type="ECO:0000256" key="1">
    <source>
        <dbReference type="ARBA" id="ARBA00006991"/>
    </source>
</evidence>
<feature type="domain" description="C2H2-type" evidence="11">
    <location>
        <begin position="63"/>
        <end position="87"/>
    </location>
</feature>
<dbReference type="PANTHER" id="PTHR19818:SF139">
    <property type="entry name" value="PAIR-RULE PROTEIN ODD-PAIRED"/>
    <property type="match status" value="1"/>
</dbReference>
<dbReference type="Gene3D" id="3.30.160.60">
    <property type="entry name" value="Classic Zinc Finger"/>
    <property type="match status" value="2"/>
</dbReference>
<evidence type="ECO:0000256" key="8">
    <source>
        <dbReference type="ARBA" id="ARBA00023242"/>
    </source>
</evidence>
<dbReference type="SMART" id="SM00355">
    <property type="entry name" value="ZnF_C2H2"/>
    <property type="match status" value="2"/>
</dbReference>
<evidence type="ECO:0000256" key="3">
    <source>
        <dbReference type="ARBA" id="ARBA00022737"/>
    </source>
</evidence>
<evidence type="ECO:0000259" key="11">
    <source>
        <dbReference type="PROSITE" id="PS50157"/>
    </source>
</evidence>
<evidence type="ECO:0000256" key="9">
    <source>
        <dbReference type="PROSITE-ProRule" id="PRU00042"/>
    </source>
</evidence>
<dbReference type="GO" id="GO:0005634">
    <property type="term" value="C:nucleus"/>
    <property type="evidence" value="ECO:0007669"/>
    <property type="project" value="TreeGrafter"/>
</dbReference>
<dbReference type="Pfam" id="PF00096">
    <property type="entry name" value="zf-C2H2"/>
    <property type="match status" value="2"/>
</dbReference>
<feature type="region of interest" description="Disordered" evidence="10">
    <location>
        <begin position="135"/>
        <end position="164"/>
    </location>
</feature>
<feature type="region of interest" description="Disordered" evidence="10">
    <location>
        <begin position="1"/>
        <end position="28"/>
    </location>
</feature>
<keyword evidence="3" id="KW-0677">Repeat</keyword>
<keyword evidence="4 9" id="KW-0863">Zinc-finger</keyword>
<dbReference type="Proteomes" id="UP001163798">
    <property type="component" value="Unassembled WGS sequence"/>
</dbReference>
<keyword evidence="2" id="KW-0479">Metal-binding</keyword>
<feature type="region of interest" description="Disordered" evidence="10">
    <location>
        <begin position="179"/>
        <end position="200"/>
    </location>
</feature>
<evidence type="ECO:0000256" key="4">
    <source>
        <dbReference type="ARBA" id="ARBA00022771"/>
    </source>
</evidence>
<dbReference type="FunFam" id="3.30.160.60:FF:000761">
    <property type="entry name" value="Zinc finger protein 449"/>
    <property type="match status" value="1"/>
</dbReference>
<feature type="compositionally biased region" description="Acidic residues" evidence="10">
    <location>
        <begin position="152"/>
        <end position="162"/>
    </location>
</feature>
<evidence type="ECO:0000256" key="10">
    <source>
        <dbReference type="SAM" id="MobiDB-lite"/>
    </source>
</evidence>
<keyword evidence="13" id="KW-1185">Reference proteome</keyword>